<dbReference type="PANTHER" id="PTHR12993:SF26">
    <property type="entry name" value="1D-MYO-INOSITOL 2-ACETAMIDO-2-DEOXY-ALPHA-D-GLUCOPYRANOSIDE DEACETYLASE"/>
    <property type="match status" value="1"/>
</dbReference>
<keyword evidence="4" id="KW-1185">Reference proteome</keyword>
<dbReference type="SUPFAM" id="SSF50370">
    <property type="entry name" value="Ricin B-like lectins"/>
    <property type="match status" value="1"/>
</dbReference>
<dbReference type="InterPro" id="IPR000772">
    <property type="entry name" value="Ricin_B_lectin"/>
</dbReference>
<dbReference type="Gene3D" id="2.80.10.50">
    <property type="match status" value="1"/>
</dbReference>
<evidence type="ECO:0000256" key="1">
    <source>
        <dbReference type="ARBA" id="ARBA00022833"/>
    </source>
</evidence>
<evidence type="ECO:0000313" key="3">
    <source>
        <dbReference type="EMBL" id="TSB39203.1"/>
    </source>
</evidence>
<reference evidence="3 4" key="1">
    <citation type="submission" date="2019-07" db="EMBL/GenBank/DDBJ databases">
        <title>Draft genome for Streptomyces benahoarensis MZ03-48.</title>
        <authorList>
            <person name="Gonzalez-Pimentel J.L."/>
        </authorList>
    </citation>
    <scope>NUCLEOTIDE SEQUENCE [LARGE SCALE GENOMIC DNA]</scope>
    <source>
        <strain evidence="3 4">MZ03-48</strain>
    </source>
</reference>
<accession>A0A553ZCN3</accession>
<gene>
    <name evidence="3" type="ORF">FNZ23_15680</name>
</gene>
<dbReference type="GO" id="GO:0016137">
    <property type="term" value="P:glycoside metabolic process"/>
    <property type="evidence" value="ECO:0007669"/>
    <property type="project" value="UniProtKB-ARBA"/>
</dbReference>
<protein>
    <recommendedName>
        <fullName evidence="2">Ricin B lectin domain-containing protein</fullName>
    </recommendedName>
</protein>
<dbReference type="OrthoDB" id="6064917at2"/>
<comment type="caution">
    <text evidence="3">The sequence shown here is derived from an EMBL/GenBank/DDBJ whole genome shotgun (WGS) entry which is preliminary data.</text>
</comment>
<name>A0A553ZCN3_9ACTN</name>
<keyword evidence="1" id="KW-0862">Zinc</keyword>
<dbReference type="InterPro" id="IPR035992">
    <property type="entry name" value="Ricin_B-like_lectins"/>
</dbReference>
<organism evidence="3 4">
    <name type="scientific">Streptomyces benahoarensis</name>
    <dbReference type="NCBI Taxonomy" id="2595054"/>
    <lineage>
        <taxon>Bacteria</taxon>
        <taxon>Bacillati</taxon>
        <taxon>Actinomycetota</taxon>
        <taxon>Actinomycetes</taxon>
        <taxon>Kitasatosporales</taxon>
        <taxon>Streptomycetaceae</taxon>
        <taxon>Streptomyces</taxon>
    </lineage>
</organism>
<dbReference type="InterPro" id="IPR024078">
    <property type="entry name" value="LmbE-like_dom_sf"/>
</dbReference>
<dbReference type="RefSeq" id="WP_143943093.1">
    <property type="nucleotide sequence ID" value="NZ_VKLS01000176.1"/>
</dbReference>
<dbReference type="PANTHER" id="PTHR12993">
    <property type="entry name" value="N-ACETYLGLUCOSAMINYL-PHOSPHATIDYLINOSITOL DE-N-ACETYLASE-RELATED"/>
    <property type="match status" value="1"/>
</dbReference>
<dbReference type="Pfam" id="PF02585">
    <property type="entry name" value="PIG-L"/>
    <property type="match status" value="1"/>
</dbReference>
<dbReference type="Pfam" id="PF00652">
    <property type="entry name" value="Ricin_B_lectin"/>
    <property type="match status" value="1"/>
</dbReference>
<evidence type="ECO:0000313" key="4">
    <source>
        <dbReference type="Proteomes" id="UP000320888"/>
    </source>
</evidence>
<feature type="domain" description="Ricin B lectin" evidence="2">
    <location>
        <begin position="345"/>
        <end position="446"/>
    </location>
</feature>
<proteinExistence type="predicted"/>
<dbReference type="Gene3D" id="3.40.50.10320">
    <property type="entry name" value="LmbE-like"/>
    <property type="match status" value="1"/>
</dbReference>
<dbReference type="SUPFAM" id="SSF102588">
    <property type="entry name" value="LmbE-like"/>
    <property type="match status" value="1"/>
</dbReference>
<dbReference type="Proteomes" id="UP000320888">
    <property type="component" value="Unassembled WGS sequence"/>
</dbReference>
<dbReference type="PROSITE" id="PS50231">
    <property type="entry name" value="RICIN_B_LECTIN"/>
    <property type="match status" value="1"/>
</dbReference>
<dbReference type="EMBL" id="VKLS01000176">
    <property type="protein sequence ID" value="TSB39203.1"/>
    <property type="molecule type" value="Genomic_DNA"/>
</dbReference>
<sequence length="448" mass="48120">MADGSRTAGRRPRPRPLGVTAILLLLALTLTALLTPTGPTATGDPAQSRGGDRAAPCHRTLVGVAHEDDDLLFVTPQIQQLLTARCPVHTVYLTTGDAGHAAPRGGYVLDREHGVRAAYAKLAGARNVWRRDDLTVRATRIPSFTLAGRPEVRLTFFGLPDGFPYGEGSAAHHRQSLLRLFRGEHRVLHSTDGTRAYTDSSLVDALAALAGKGDADSFRTLDFDGTRFGAPADRLADHSDHAIAARYFRRAAFAVQGHPDVRAYLGYPLTTLPANLTPEQEARKTAAFDAYLRGVTCVPLRCPAPRPTGLYRGWLRREYPRTHREPRGGEIMSGIGGADGPGAVERCLDAGGAPAARTRPCDGSPGQSWTFGPGGRLRPAAGHLCLIAAAAPGLAPCDGPPGRTWWTDGQGRIGSGDRCLYQDDMALPAPRLRLAPCTPYRPELLWRH</sequence>
<dbReference type="InterPro" id="IPR003737">
    <property type="entry name" value="GlcNAc_PI_deacetylase-related"/>
</dbReference>
<evidence type="ECO:0000259" key="2">
    <source>
        <dbReference type="Pfam" id="PF00652"/>
    </source>
</evidence>
<dbReference type="AlphaFoldDB" id="A0A553ZCN3"/>
<dbReference type="GO" id="GO:0016811">
    <property type="term" value="F:hydrolase activity, acting on carbon-nitrogen (but not peptide) bonds, in linear amides"/>
    <property type="evidence" value="ECO:0007669"/>
    <property type="project" value="TreeGrafter"/>
</dbReference>